<keyword evidence="5" id="KW-0597">Phosphoprotein</keyword>
<dbReference type="EC" id="2.7.13.3" evidence="3"/>
<name>A0ABS1XZY6_9ACTN</name>
<evidence type="ECO:0000256" key="7">
    <source>
        <dbReference type="ARBA" id="ARBA00022777"/>
    </source>
</evidence>
<accession>A0ABS1XZY6</accession>
<evidence type="ECO:0000256" key="6">
    <source>
        <dbReference type="ARBA" id="ARBA00022679"/>
    </source>
</evidence>
<dbReference type="PANTHER" id="PTHR44936">
    <property type="entry name" value="SENSOR PROTEIN CREC"/>
    <property type="match status" value="1"/>
</dbReference>
<keyword evidence="6" id="KW-0808">Transferase</keyword>
<evidence type="ECO:0000256" key="8">
    <source>
        <dbReference type="ARBA" id="ARBA00023012"/>
    </source>
</evidence>
<dbReference type="InterPro" id="IPR005467">
    <property type="entry name" value="His_kinase_dom"/>
</dbReference>
<keyword evidence="11" id="KW-1185">Reference proteome</keyword>
<keyword evidence="4" id="KW-0472">Membrane</keyword>
<dbReference type="InterPro" id="IPR036890">
    <property type="entry name" value="HATPase_C_sf"/>
</dbReference>
<evidence type="ECO:0000313" key="10">
    <source>
        <dbReference type="EMBL" id="MBM0234820.1"/>
    </source>
</evidence>
<dbReference type="SUPFAM" id="SSF55874">
    <property type="entry name" value="ATPase domain of HSP90 chaperone/DNA topoisomerase II/histidine kinase"/>
    <property type="match status" value="1"/>
</dbReference>
<dbReference type="GO" id="GO:0016301">
    <property type="term" value="F:kinase activity"/>
    <property type="evidence" value="ECO:0007669"/>
    <property type="project" value="UniProtKB-KW"/>
</dbReference>
<comment type="subcellular location">
    <subcellularLocation>
        <location evidence="2">Cell membrane</location>
        <topology evidence="2">Multi-pass membrane protein</topology>
    </subcellularLocation>
</comment>
<evidence type="ECO:0000256" key="4">
    <source>
        <dbReference type="ARBA" id="ARBA00022475"/>
    </source>
</evidence>
<dbReference type="SMART" id="SM00387">
    <property type="entry name" value="HATPase_c"/>
    <property type="match status" value="1"/>
</dbReference>
<dbReference type="InterPro" id="IPR003594">
    <property type="entry name" value="HATPase_dom"/>
</dbReference>
<dbReference type="PROSITE" id="PS50109">
    <property type="entry name" value="HIS_KIN"/>
    <property type="match status" value="1"/>
</dbReference>
<sequence>MRERQGVRGLLRGVFRSGSGPTGTVPPEVDPELLLRVLCHEFRTPISTLTSLTRTLADERRDLTGADRRAITELARDQAAHLQSLLRDATAGTGALVSPPRPEPTVPLAGILREAAGLVPVGRRRARATRSAGSCPVPAGRTRQVLVNLVENALRHGPVEGQVGLYAALRGPGLSILVTDEGRVDDALLAALRRPAPGAGMSGLGLWIVRQLVAADGGALRAHRLRPRGVALEVVLPLANDCADPSGTRVGPAGSPAWG</sequence>
<feature type="domain" description="Histidine kinase" evidence="9">
    <location>
        <begin position="37"/>
        <end position="240"/>
    </location>
</feature>
<keyword evidence="7 10" id="KW-0418">Kinase</keyword>
<dbReference type="PANTHER" id="PTHR44936:SF9">
    <property type="entry name" value="SENSOR PROTEIN CREC"/>
    <property type="match status" value="1"/>
</dbReference>
<comment type="catalytic activity">
    <reaction evidence="1">
        <text>ATP + protein L-histidine = ADP + protein N-phospho-L-histidine.</text>
        <dbReference type="EC" id="2.7.13.3"/>
    </reaction>
</comment>
<comment type="caution">
    <text evidence="10">The sequence shown here is derived from an EMBL/GenBank/DDBJ whole genome shotgun (WGS) entry which is preliminary data.</text>
</comment>
<dbReference type="Gene3D" id="1.10.287.130">
    <property type="match status" value="1"/>
</dbReference>
<reference evidence="10 11" key="1">
    <citation type="submission" date="2021-01" db="EMBL/GenBank/DDBJ databases">
        <title>Draft genome sequence of Micromonospora sp. strain STR1_7.</title>
        <authorList>
            <person name="Karlyshev A."/>
            <person name="Jawad R."/>
        </authorList>
    </citation>
    <scope>NUCLEOTIDE SEQUENCE [LARGE SCALE GENOMIC DNA]</scope>
    <source>
        <strain evidence="10 11">STR1-7</strain>
    </source>
</reference>
<dbReference type="EMBL" id="JAEVHM010000175">
    <property type="protein sequence ID" value="MBM0234820.1"/>
    <property type="molecule type" value="Genomic_DNA"/>
</dbReference>
<dbReference type="SUPFAM" id="SSF47384">
    <property type="entry name" value="Homodimeric domain of signal transducing histidine kinase"/>
    <property type="match status" value="1"/>
</dbReference>
<evidence type="ECO:0000256" key="5">
    <source>
        <dbReference type="ARBA" id="ARBA00022553"/>
    </source>
</evidence>
<dbReference type="Pfam" id="PF02518">
    <property type="entry name" value="HATPase_c"/>
    <property type="match status" value="1"/>
</dbReference>
<dbReference type="Proteomes" id="UP000601027">
    <property type="component" value="Unassembled WGS sequence"/>
</dbReference>
<gene>
    <name evidence="10" type="ORF">JNW91_25205</name>
</gene>
<dbReference type="CDD" id="cd00082">
    <property type="entry name" value="HisKA"/>
    <property type="match status" value="1"/>
</dbReference>
<proteinExistence type="predicted"/>
<dbReference type="RefSeq" id="WP_203177878.1">
    <property type="nucleotide sequence ID" value="NZ_JAEVHM010000175.1"/>
</dbReference>
<evidence type="ECO:0000259" key="9">
    <source>
        <dbReference type="PROSITE" id="PS50109"/>
    </source>
</evidence>
<evidence type="ECO:0000256" key="2">
    <source>
        <dbReference type="ARBA" id="ARBA00004651"/>
    </source>
</evidence>
<keyword evidence="8" id="KW-0902">Two-component regulatory system</keyword>
<dbReference type="InterPro" id="IPR036097">
    <property type="entry name" value="HisK_dim/P_sf"/>
</dbReference>
<evidence type="ECO:0000313" key="11">
    <source>
        <dbReference type="Proteomes" id="UP000601027"/>
    </source>
</evidence>
<protein>
    <recommendedName>
        <fullName evidence="3">histidine kinase</fullName>
        <ecNumber evidence="3">2.7.13.3</ecNumber>
    </recommendedName>
</protein>
<evidence type="ECO:0000256" key="3">
    <source>
        <dbReference type="ARBA" id="ARBA00012438"/>
    </source>
</evidence>
<dbReference type="InterPro" id="IPR050980">
    <property type="entry name" value="2C_sensor_his_kinase"/>
</dbReference>
<organism evidence="10 11">
    <name type="scientific">Micromonospora parastrephiae</name>
    <dbReference type="NCBI Taxonomy" id="2806101"/>
    <lineage>
        <taxon>Bacteria</taxon>
        <taxon>Bacillati</taxon>
        <taxon>Actinomycetota</taxon>
        <taxon>Actinomycetes</taxon>
        <taxon>Micromonosporales</taxon>
        <taxon>Micromonosporaceae</taxon>
        <taxon>Micromonospora</taxon>
    </lineage>
</organism>
<dbReference type="InterPro" id="IPR003661">
    <property type="entry name" value="HisK_dim/P_dom"/>
</dbReference>
<evidence type="ECO:0000256" key="1">
    <source>
        <dbReference type="ARBA" id="ARBA00000085"/>
    </source>
</evidence>
<keyword evidence="4" id="KW-1003">Cell membrane</keyword>
<dbReference type="Gene3D" id="3.30.565.10">
    <property type="entry name" value="Histidine kinase-like ATPase, C-terminal domain"/>
    <property type="match status" value="1"/>
</dbReference>